<dbReference type="Pfam" id="PF02225">
    <property type="entry name" value="PA"/>
    <property type="match status" value="1"/>
</dbReference>
<evidence type="ECO:0000256" key="11">
    <source>
        <dbReference type="SAM" id="SignalP"/>
    </source>
</evidence>
<dbReference type="InterPro" id="IPR023828">
    <property type="entry name" value="Peptidase_S8_Ser-AS"/>
</dbReference>
<dbReference type="PRINTS" id="PR00723">
    <property type="entry name" value="SUBTILISIN"/>
</dbReference>
<evidence type="ECO:0000256" key="8">
    <source>
        <dbReference type="PIRSR" id="PIRSR615500-1"/>
    </source>
</evidence>
<dbReference type="InterPro" id="IPR034187">
    <property type="entry name" value="Peptidases_S8_5"/>
</dbReference>
<accession>A0A167LLI1</accession>
<dbReference type="GO" id="GO:0006508">
    <property type="term" value="P:proteolysis"/>
    <property type="evidence" value="ECO:0007669"/>
    <property type="project" value="UniProtKB-KW"/>
</dbReference>
<dbReference type="STRING" id="1081104.A0A167LLI1"/>
<dbReference type="AlphaFoldDB" id="A0A167LLI1"/>
<dbReference type="PANTHER" id="PTHR43806:SF66">
    <property type="entry name" value="SERIN ENDOPEPTIDASE"/>
    <property type="match status" value="1"/>
</dbReference>
<evidence type="ECO:0000256" key="9">
    <source>
        <dbReference type="PROSITE-ProRule" id="PRU01240"/>
    </source>
</evidence>
<keyword evidence="2" id="KW-0134">Cell wall</keyword>
<comment type="caution">
    <text evidence="15">The sequence shown here is derived from an EMBL/GenBank/DDBJ whole genome shotgun (WGS) entry which is preliminary data.</text>
</comment>
<name>A0A167LLI1_CORFA</name>
<dbReference type="Gene3D" id="3.40.50.200">
    <property type="entry name" value="Peptidase S8/S53 domain"/>
    <property type="match status" value="1"/>
</dbReference>
<feature type="domain" description="PA" evidence="13">
    <location>
        <begin position="386"/>
        <end position="443"/>
    </location>
</feature>
<dbReference type="EMBL" id="AZHB01000038">
    <property type="protein sequence ID" value="OAA53223.1"/>
    <property type="molecule type" value="Genomic_DNA"/>
</dbReference>
<evidence type="ECO:0000256" key="5">
    <source>
        <dbReference type="ARBA" id="ARBA00022729"/>
    </source>
</evidence>
<dbReference type="InterPro" id="IPR000209">
    <property type="entry name" value="Peptidase_S8/S53_dom"/>
</dbReference>
<evidence type="ECO:0000313" key="15">
    <source>
        <dbReference type="EMBL" id="OAA53223.1"/>
    </source>
</evidence>
<feature type="domain" description="Peptidase S8/S53" evidence="12">
    <location>
        <begin position="159"/>
        <end position="576"/>
    </location>
</feature>
<evidence type="ECO:0000256" key="2">
    <source>
        <dbReference type="ARBA" id="ARBA00022512"/>
    </source>
</evidence>
<dbReference type="InterPro" id="IPR003137">
    <property type="entry name" value="PA_domain"/>
</dbReference>
<dbReference type="InterPro" id="IPR010435">
    <property type="entry name" value="C5a/SBT2-like_Fn3"/>
</dbReference>
<protein>
    <submittedName>
        <fullName evidence="15">Peptidase S8, subtilisin-related protein</fullName>
    </submittedName>
</protein>
<dbReference type="SUPFAM" id="SSF52025">
    <property type="entry name" value="PA domain"/>
    <property type="match status" value="1"/>
</dbReference>
<evidence type="ECO:0000256" key="6">
    <source>
        <dbReference type="ARBA" id="ARBA00022801"/>
    </source>
</evidence>
<dbReference type="InterPro" id="IPR050131">
    <property type="entry name" value="Peptidase_S8_subtilisin-like"/>
</dbReference>
<evidence type="ECO:0000259" key="14">
    <source>
        <dbReference type="Pfam" id="PF06280"/>
    </source>
</evidence>
<dbReference type="InterPro" id="IPR022398">
    <property type="entry name" value="Peptidase_S8_His-AS"/>
</dbReference>
<evidence type="ECO:0000259" key="13">
    <source>
        <dbReference type="Pfam" id="PF02225"/>
    </source>
</evidence>
<evidence type="ECO:0000256" key="4">
    <source>
        <dbReference type="ARBA" id="ARBA00022670"/>
    </source>
</evidence>
<dbReference type="Gene3D" id="3.50.30.30">
    <property type="match status" value="1"/>
</dbReference>
<keyword evidence="3" id="KW-0964">Secreted</keyword>
<dbReference type="InterPro" id="IPR015500">
    <property type="entry name" value="Peptidase_S8_subtilisin-rel"/>
</dbReference>
<keyword evidence="6 9" id="KW-0378">Hydrolase</keyword>
<comment type="similarity">
    <text evidence="1 9 10">Belongs to the peptidase S8 family.</text>
</comment>
<evidence type="ECO:0000256" key="3">
    <source>
        <dbReference type="ARBA" id="ARBA00022525"/>
    </source>
</evidence>
<dbReference type="PROSITE" id="PS51892">
    <property type="entry name" value="SUBTILASE"/>
    <property type="match status" value="1"/>
</dbReference>
<feature type="signal peptide" evidence="11">
    <location>
        <begin position="1"/>
        <end position="22"/>
    </location>
</feature>
<dbReference type="Proteomes" id="UP000076744">
    <property type="component" value="Unassembled WGS sequence"/>
</dbReference>
<dbReference type="InterPro" id="IPR036852">
    <property type="entry name" value="Peptidase_S8/S53_dom_sf"/>
</dbReference>
<dbReference type="GO" id="GO:0016020">
    <property type="term" value="C:membrane"/>
    <property type="evidence" value="ECO:0007669"/>
    <property type="project" value="InterPro"/>
</dbReference>
<keyword evidence="16" id="KW-1185">Reference proteome</keyword>
<evidence type="ECO:0000259" key="12">
    <source>
        <dbReference type="Pfam" id="PF00082"/>
    </source>
</evidence>
<feature type="active site" description="Charge relay system" evidence="8 9">
    <location>
        <position position="168"/>
    </location>
</feature>
<dbReference type="PROSITE" id="PS00137">
    <property type="entry name" value="SUBTILASE_HIS"/>
    <property type="match status" value="1"/>
</dbReference>
<dbReference type="InterPro" id="IPR023827">
    <property type="entry name" value="Peptidase_S8_Asp-AS"/>
</dbReference>
<feature type="chain" id="PRO_5007889929" evidence="11">
    <location>
        <begin position="23"/>
        <end position="888"/>
    </location>
</feature>
<gene>
    <name evidence="15" type="ORF">ISF_08955</name>
</gene>
<evidence type="ECO:0000256" key="10">
    <source>
        <dbReference type="RuleBase" id="RU003355"/>
    </source>
</evidence>
<dbReference type="PROSITE" id="PS00136">
    <property type="entry name" value="SUBTILASE_ASP"/>
    <property type="match status" value="1"/>
</dbReference>
<sequence length="888" mass="93856">MVRTSSLLSLLATAATTVVGQADPKPATPPAIPGAYIIEFEDGHNTQAAIDTVKQDATVRLNLNYDLFQGVSIQLNDVKTAEEKAKKLADLPEVKNIWPVTVVPRPDPIIEWVATEGLQVLGDKSASVGGLGARDTADPISTAQRMGQIEKMRAKGYKGRGIKIAVVDSGIDYKHPALGGCFGEGCLVTHGYDLVGNDYGSTSWNPAPKDDPMDCGGHGSHVAGIIAAQPNQYNFTGVAPDVTLGAFKVFGCKGGTGTDILISAFNRAYQAGSDLITASIGGPAGWVDEPWALAVSRIVERGVPCTISAGNSGTYGLLYPSSGSSAKGAVSIASYDNTDTPALANINYYSVDGGDKQEILTTGSDLDAWDGVTLDVWAGSYDTNKTDDGCSALPADTPDLSNKIVLIHRGTCSFVDKVNNAAAKGAKYIMIYNNKPDPLSMLVDGAKALAVGLMGQDDGIKLINLLKAGKEVTLSMNSNAKTAKVLSYKQNTITGGALSSYTSWGPSWELYVKPDVGAPGGNILSTYPTAKGSWAVMSGTSMAAPFIAGSVALILEVRGKKLSPATITNLLSANAKPQLFSDNTKFLSKLAPVPQQGAGIIQVYDSAFATTLLEPSSLSFNDTANFVKKHTIKLSNTGEESVSYDLGQVSAFTMYSLGTSGTQVTAFPNDAVDAYAKLSFSKDKVTIAAGGSESVDVTVSPPEGVDVKRLPIWSGYITFNGTDGTSLSMPYQGVSGSMLDHAVIDRDGASWIAWSDDKDLKPLPVNMTFTLPKPGQTGWSTRLPTFVLNMSLGSKNVTGHLEPMTTCPPNGTYEYKGFKTIGSPADFPLLYISRLNRSNAWDGQLASGQYAPAGKYRLITRALRVFGDPSNEKDWDTSIGNRFVIKYE</sequence>
<dbReference type="SUPFAM" id="SSF52743">
    <property type="entry name" value="Subtilisin-like"/>
    <property type="match status" value="1"/>
</dbReference>
<evidence type="ECO:0000313" key="16">
    <source>
        <dbReference type="Proteomes" id="UP000076744"/>
    </source>
</evidence>
<dbReference type="GO" id="GO:0004252">
    <property type="term" value="F:serine-type endopeptidase activity"/>
    <property type="evidence" value="ECO:0007669"/>
    <property type="project" value="UniProtKB-UniRule"/>
</dbReference>
<dbReference type="Pfam" id="PF00082">
    <property type="entry name" value="Peptidase_S8"/>
    <property type="match status" value="1"/>
</dbReference>
<feature type="active site" description="Charge relay system" evidence="8 9">
    <location>
        <position position="541"/>
    </location>
</feature>
<dbReference type="InterPro" id="IPR046450">
    <property type="entry name" value="PA_dom_sf"/>
</dbReference>
<dbReference type="RefSeq" id="XP_018700287.1">
    <property type="nucleotide sequence ID" value="XM_018852558.1"/>
</dbReference>
<keyword evidence="5 11" id="KW-0732">Signal</keyword>
<dbReference type="CDD" id="cd02124">
    <property type="entry name" value="PA_PoS1_like"/>
    <property type="match status" value="1"/>
</dbReference>
<feature type="domain" description="C5a peptidase/Subtilisin-like protease SBT2-like Fn3-like" evidence="14">
    <location>
        <begin position="619"/>
        <end position="731"/>
    </location>
</feature>
<dbReference type="Gene3D" id="2.60.40.1710">
    <property type="entry name" value="Subtilisin-like superfamily"/>
    <property type="match status" value="1"/>
</dbReference>
<dbReference type="OrthoDB" id="10256524at2759"/>
<keyword evidence="4 9" id="KW-0645">Protease</keyword>
<dbReference type="Pfam" id="PF06280">
    <property type="entry name" value="fn3_5"/>
    <property type="match status" value="1"/>
</dbReference>
<feature type="active site" description="Charge relay system" evidence="8 9">
    <location>
        <position position="218"/>
    </location>
</feature>
<dbReference type="CDD" id="cd07489">
    <property type="entry name" value="Peptidases_S8_5"/>
    <property type="match status" value="1"/>
</dbReference>
<organism evidence="15 16">
    <name type="scientific">Cordyceps fumosorosea (strain ARSEF 2679)</name>
    <name type="common">Isaria fumosorosea</name>
    <dbReference type="NCBI Taxonomy" id="1081104"/>
    <lineage>
        <taxon>Eukaryota</taxon>
        <taxon>Fungi</taxon>
        <taxon>Dikarya</taxon>
        <taxon>Ascomycota</taxon>
        <taxon>Pezizomycotina</taxon>
        <taxon>Sordariomycetes</taxon>
        <taxon>Hypocreomycetidae</taxon>
        <taxon>Hypocreales</taxon>
        <taxon>Cordycipitaceae</taxon>
        <taxon>Cordyceps</taxon>
    </lineage>
</organism>
<evidence type="ECO:0000256" key="7">
    <source>
        <dbReference type="ARBA" id="ARBA00022825"/>
    </source>
</evidence>
<dbReference type="GeneID" id="30025247"/>
<keyword evidence="7 9" id="KW-0720">Serine protease</keyword>
<reference evidence="15 16" key="1">
    <citation type="journal article" date="2016" name="Genome Biol. Evol.">
        <title>Divergent and convergent evolution of fungal pathogenicity.</title>
        <authorList>
            <person name="Shang Y."/>
            <person name="Xiao G."/>
            <person name="Zheng P."/>
            <person name="Cen K."/>
            <person name="Zhan S."/>
            <person name="Wang C."/>
        </authorList>
    </citation>
    <scope>NUCLEOTIDE SEQUENCE [LARGE SCALE GENOMIC DNA]</scope>
    <source>
        <strain evidence="15 16">ARSEF 2679</strain>
    </source>
</reference>
<dbReference type="PANTHER" id="PTHR43806">
    <property type="entry name" value="PEPTIDASE S8"/>
    <property type="match status" value="1"/>
</dbReference>
<proteinExistence type="inferred from homology"/>
<evidence type="ECO:0000256" key="1">
    <source>
        <dbReference type="ARBA" id="ARBA00011073"/>
    </source>
</evidence>
<dbReference type="PROSITE" id="PS00138">
    <property type="entry name" value="SUBTILASE_SER"/>
    <property type="match status" value="1"/>
</dbReference>